<feature type="region of interest" description="Disordered" evidence="13">
    <location>
        <begin position="167"/>
        <end position="190"/>
    </location>
</feature>
<evidence type="ECO:0000256" key="2">
    <source>
        <dbReference type="ARBA" id="ARBA00012486"/>
    </source>
</evidence>
<sequence length="222" mass="25423">MATKAAFRRLTKEYMELQKNPPPFILARPTESNILEWHYVIQGPPDTPYQGGEYYGRLNFPSEYPYKPPSIRMSTPSGRFQTDTRLCLTMSDFHPSLWNPSWSVATILNGLLSFMTTDENTTGSIKTSDAEKRIYASRSHRANLRLIKFREVFPDLCTAPSDEEIIRLRRRKGPAPTSPTRPSPDTSNRNTITRTVSRWLFVLVVFLYLILSKLASRSASDN</sequence>
<reference evidence="16" key="1">
    <citation type="submission" date="2016-04" db="EMBL/GenBank/DDBJ databases">
        <authorList>
            <person name="Evans L.H."/>
            <person name="Alamgir A."/>
            <person name="Owens N."/>
            <person name="Weber N.D."/>
            <person name="Virtaneva K."/>
            <person name="Barbian K."/>
            <person name="Babar A."/>
            <person name="Rosenke K."/>
        </authorList>
    </citation>
    <scope>NUCLEOTIDE SEQUENCE [LARGE SCALE GENOMIC DNA]</scope>
    <source>
        <strain evidence="16">CBS 101.48</strain>
    </source>
</reference>
<dbReference type="OMA" id="FTNYHPE"/>
<keyword evidence="7" id="KW-0256">Endoplasmic reticulum</keyword>
<dbReference type="GO" id="GO:0005524">
    <property type="term" value="F:ATP binding"/>
    <property type="evidence" value="ECO:0007669"/>
    <property type="project" value="UniProtKB-KW"/>
</dbReference>
<feature type="transmembrane region" description="Helical" evidence="14">
    <location>
        <begin position="199"/>
        <end position="216"/>
    </location>
</feature>
<dbReference type="FunFam" id="3.10.110.10:FF:000023">
    <property type="entry name" value="Ubiquitin-conjugating enzyme E2 J2"/>
    <property type="match status" value="1"/>
</dbReference>
<organism evidence="16">
    <name type="scientific">Absidia glauca</name>
    <name type="common">Pin mould</name>
    <dbReference type="NCBI Taxonomy" id="4829"/>
    <lineage>
        <taxon>Eukaryota</taxon>
        <taxon>Fungi</taxon>
        <taxon>Fungi incertae sedis</taxon>
        <taxon>Mucoromycota</taxon>
        <taxon>Mucoromycotina</taxon>
        <taxon>Mucoromycetes</taxon>
        <taxon>Mucorales</taxon>
        <taxon>Cunninghamellaceae</taxon>
        <taxon>Absidia</taxon>
    </lineage>
</organism>
<keyword evidence="6" id="KW-0833">Ubl conjugation pathway</keyword>
<evidence type="ECO:0000256" key="12">
    <source>
        <dbReference type="ARBA" id="ARBA00042181"/>
    </source>
</evidence>
<evidence type="ECO:0000256" key="10">
    <source>
        <dbReference type="ARBA" id="ARBA00023136"/>
    </source>
</evidence>
<dbReference type="OrthoDB" id="1158011at2759"/>
<dbReference type="SMART" id="SM00212">
    <property type="entry name" value="UBCc"/>
    <property type="match status" value="1"/>
</dbReference>
<keyword evidence="4 14" id="KW-0812">Transmembrane</keyword>
<dbReference type="InterPro" id="IPR000608">
    <property type="entry name" value="UBC"/>
</dbReference>
<dbReference type="GO" id="GO:0005789">
    <property type="term" value="C:endoplasmic reticulum membrane"/>
    <property type="evidence" value="ECO:0007669"/>
    <property type="project" value="UniProtKB-SubCell"/>
</dbReference>
<evidence type="ECO:0000256" key="8">
    <source>
        <dbReference type="ARBA" id="ARBA00022840"/>
    </source>
</evidence>
<keyword evidence="17" id="KW-1185">Reference proteome</keyword>
<dbReference type="Gene3D" id="3.10.110.10">
    <property type="entry name" value="Ubiquitin Conjugating Enzyme"/>
    <property type="match status" value="1"/>
</dbReference>
<evidence type="ECO:0000256" key="3">
    <source>
        <dbReference type="ARBA" id="ARBA00022679"/>
    </source>
</evidence>
<dbReference type="EC" id="2.3.2.23" evidence="2"/>
<evidence type="ECO:0000256" key="4">
    <source>
        <dbReference type="ARBA" id="ARBA00022692"/>
    </source>
</evidence>
<dbReference type="EMBL" id="LT555210">
    <property type="protein sequence ID" value="SAM09862.1"/>
    <property type="molecule type" value="Genomic_DNA"/>
</dbReference>
<dbReference type="InParanoid" id="A0A168TD62"/>
<evidence type="ECO:0000256" key="11">
    <source>
        <dbReference type="ARBA" id="ARBA00039885"/>
    </source>
</evidence>
<evidence type="ECO:0000256" key="1">
    <source>
        <dbReference type="ARBA" id="ARBA00004586"/>
    </source>
</evidence>
<keyword evidence="9 14" id="KW-1133">Transmembrane helix</keyword>
<protein>
    <recommendedName>
        <fullName evidence="11">Ubiquitin-conjugating enzyme E2 6</fullName>
        <ecNumber evidence="2">2.3.2.23</ecNumber>
    </recommendedName>
    <alternativeName>
        <fullName evidence="12">E2 ubiquitin-conjugating enzyme 6</fullName>
    </alternativeName>
</protein>
<gene>
    <name evidence="16" type="primary">ABSGL_15571.1 scaffold 17607</name>
</gene>
<dbReference type="GO" id="GO:0061631">
    <property type="term" value="F:ubiquitin conjugating enzyme activity"/>
    <property type="evidence" value="ECO:0007669"/>
    <property type="project" value="UniProtKB-EC"/>
</dbReference>
<dbReference type="Proteomes" id="UP000078561">
    <property type="component" value="Unassembled WGS sequence"/>
</dbReference>
<dbReference type="InterPro" id="IPR016135">
    <property type="entry name" value="UBQ-conjugating_enzyme/RWD"/>
</dbReference>
<evidence type="ECO:0000313" key="17">
    <source>
        <dbReference type="Proteomes" id="UP000078561"/>
    </source>
</evidence>
<dbReference type="AlphaFoldDB" id="A0A168TD62"/>
<proteinExistence type="predicted"/>
<dbReference type="Pfam" id="PF00179">
    <property type="entry name" value="UQ_con"/>
    <property type="match status" value="1"/>
</dbReference>
<evidence type="ECO:0000256" key="9">
    <source>
        <dbReference type="ARBA" id="ARBA00022989"/>
    </source>
</evidence>
<keyword evidence="10 14" id="KW-0472">Membrane</keyword>
<comment type="subcellular location">
    <subcellularLocation>
        <location evidence="1">Endoplasmic reticulum membrane</location>
    </subcellularLocation>
</comment>
<evidence type="ECO:0000256" key="13">
    <source>
        <dbReference type="SAM" id="MobiDB-lite"/>
    </source>
</evidence>
<feature type="domain" description="UBC core" evidence="15">
    <location>
        <begin position="5"/>
        <end position="151"/>
    </location>
</feature>
<evidence type="ECO:0000256" key="6">
    <source>
        <dbReference type="ARBA" id="ARBA00022786"/>
    </source>
</evidence>
<evidence type="ECO:0000256" key="7">
    <source>
        <dbReference type="ARBA" id="ARBA00022824"/>
    </source>
</evidence>
<evidence type="ECO:0000259" key="15">
    <source>
        <dbReference type="PROSITE" id="PS50127"/>
    </source>
</evidence>
<dbReference type="CDD" id="cd23799">
    <property type="entry name" value="UBCc_UBE2J"/>
    <property type="match status" value="1"/>
</dbReference>
<name>A0A168TD62_ABSGL</name>
<accession>A0A168TD62</accession>
<evidence type="ECO:0000256" key="14">
    <source>
        <dbReference type="SAM" id="Phobius"/>
    </source>
</evidence>
<dbReference type="PROSITE" id="PS50127">
    <property type="entry name" value="UBC_2"/>
    <property type="match status" value="1"/>
</dbReference>
<evidence type="ECO:0000256" key="5">
    <source>
        <dbReference type="ARBA" id="ARBA00022741"/>
    </source>
</evidence>
<dbReference type="FunCoup" id="A0A168TD62">
    <property type="interactions" value="901"/>
</dbReference>
<dbReference type="InterPro" id="IPR050113">
    <property type="entry name" value="Ub_conjugating_enzyme"/>
</dbReference>
<keyword evidence="3" id="KW-0808">Transferase</keyword>
<keyword evidence="8" id="KW-0067">ATP-binding</keyword>
<keyword evidence="5" id="KW-0547">Nucleotide-binding</keyword>
<dbReference type="STRING" id="4829.A0A168TD62"/>
<dbReference type="PANTHER" id="PTHR24067">
    <property type="entry name" value="UBIQUITIN-CONJUGATING ENZYME E2"/>
    <property type="match status" value="1"/>
</dbReference>
<evidence type="ECO:0000313" key="16">
    <source>
        <dbReference type="EMBL" id="SAM09862.1"/>
    </source>
</evidence>
<dbReference type="SUPFAM" id="SSF54495">
    <property type="entry name" value="UBC-like"/>
    <property type="match status" value="1"/>
</dbReference>